<protein>
    <submittedName>
        <fullName evidence="1">Uncharacterized protein</fullName>
    </submittedName>
</protein>
<sequence>MSDIFHKSCYTSRSPGYKYRTLSTNTGEKSSKDSKEETNVFDKKFKELKNAITSRINKEVEETQTARNIIQTKFEKVDNKINSMLDLQNTVMVLRKDLQVAEDVLITMVDRVDRLDMIVGDSDACSFQSRKNSFVKGVY</sequence>
<dbReference type="EMBL" id="CAVLEF010000006">
    <property type="protein sequence ID" value="CAK1544996.1"/>
    <property type="molecule type" value="Genomic_DNA"/>
</dbReference>
<comment type="caution">
    <text evidence="1">The sequence shown here is derived from an EMBL/GenBank/DDBJ whole genome shotgun (WGS) entry which is preliminary data.</text>
</comment>
<organism evidence="1 2">
    <name type="scientific">Leptosia nina</name>
    <dbReference type="NCBI Taxonomy" id="320188"/>
    <lineage>
        <taxon>Eukaryota</taxon>
        <taxon>Metazoa</taxon>
        <taxon>Ecdysozoa</taxon>
        <taxon>Arthropoda</taxon>
        <taxon>Hexapoda</taxon>
        <taxon>Insecta</taxon>
        <taxon>Pterygota</taxon>
        <taxon>Neoptera</taxon>
        <taxon>Endopterygota</taxon>
        <taxon>Lepidoptera</taxon>
        <taxon>Glossata</taxon>
        <taxon>Ditrysia</taxon>
        <taxon>Papilionoidea</taxon>
        <taxon>Pieridae</taxon>
        <taxon>Pierinae</taxon>
        <taxon>Leptosia</taxon>
    </lineage>
</organism>
<accession>A0AAV1J8P8</accession>
<dbReference type="AlphaFoldDB" id="A0AAV1J8P8"/>
<reference evidence="1 2" key="1">
    <citation type="submission" date="2023-11" db="EMBL/GenBank/DDBJ databases">
        <authorList>
            <person name="Okamura Y."/>
        </authorList>
    </citation>
    <scope>NUCLEOTIDE SEQUENCE [LARGE SCALE GENOMIC DNA]</scope>
</reference>
<dbReference type="Proteomes" id="UP001497472">
    <property type="component" value="Unassembled WGS sequence"/>
</dbReference>
<proteinExistence type="predicted"/>
<keyword evidence="2" id="KW-1185">Reference proteome</keyword>
<evidence type="ECO:0000313" key="2">
    <source>
        <dbReference type="Proteomes" id="UP001497472"/>
    </source>
</evidence>
<name>A0AAV1J8P8_9NEOP</name>
<evidence type="ECO:0000313" key="1">
    <source>
        <dbReference type="EMBL" id="CAK1544996.1"/>
    </source>
</evidence>
<gene>
    <name evidence="1" type="ORF">LNINA_LOCUS4693</name>
</gene>